<dbReference type="PRINTS" id="PR00455">
    <property type="entry name" value="HTHTETR"/>
</dbReference>
<organism evidence="7">
    <name type="scientific">uncultured Gemmatimonadaceae bacterium</name>
    <dbReference type="NCBI Taxonomy" id="246130"/>
    <lineage>
        <taxon>Bacteria</taxon>
        <taxon>Pseudomonadati</taxon>
        <taxon>Gemmatimonadota</taxon>
        <taxon>Gemmatimonadia</taxon>
        <taxon>Gemmatimonadales</taxon>
        <taxon>Gemmatimonadaceae</taxon>
        <taxon>environmental samples</taxon>
    </lineage>
</organism>
<dbReference type="PROSITE" id="PS50977">
    <property type="entry name" value="HTH_TETR_2"/>
    <property type="match status" value="1"/>
</dbReference>
<dbReference type="AlphaFoldDB" id="A0A6J4MDC8"/>
<dbReference type="SUPFAM" id="SSF48498">
    <property type="entry name" value="Tetracyclin repressor-like, C-terminal domain"/>
    <property type="match status" value="1"/>
</dbReference>
<keyword evidence="1" id="KW-0805">Transcription regulation</keyword>
<evidence type="ECO:0000256" key="4">
    <source>
        <dbReference type="PROSITE-ProRule" id="PRU00335"/>
    </source>
</evidence>
<keyword evidence="2 4" id="KW-0238">DNA-binding</keyword>
<proteinExistence type="predicted"/>
<reference evidence="7" key="1">
    <citation type="submission" date="2020-02" db="EMBL/GenBank/DDBJ databases">
        <authorList>
            <person name="Meier V. D."/>
        </authorList>
    </citation>
    <scope>NUCLEOTIDE SEQUENCE</scope>
    <source>
        <strain evidence="7">AVDCRST_MAG11</strain>
    </source>
</reference>
<dbReference type="InterPro" id="IPR009057">
    <property type="entry name" value="Homeodomain-like_sf"/>
</dbReference>
<evidence type="ECO:0000259" key="6">
    <source>
        <dbReference type="PROSITE" id="PS50977"/>
    </source>
</evidence>
<dbReference type="GO" id="GO:0000976">
    <property type="term" value="F:transcription cis-regulatory region binding"/>
    <property type="evidence" value="ECO:0007669"/>
    <property type="project" value="TreeGrafter"/>
</dbReference>
<name>A0A6J4MDC8_9BACT</name>
<evidence type="ECO:0000256" key="5">
    <source>
        <dbReference type="SAM" id="MobiDB-lite"/>
    </source>
</evidence>
<evidence type="ECO:0000256" key="3">
    <source>
        <dbReference type="ARBA" id="ARBA00023163"/>
    </source>
</evidence>
<dbReference type="InterPro" id="IPR036271">
    <property type="entry name" value="Tet_transcr_reg_TetR-rel_C_sf"/>
</dbReference>
<accession>A0A6J4MDC8</accession>
<evidence type="ECO:0000313" key="7">
    <source>
        <dbReference type="EMBL" id="CAA9355561.1"/>
    </source>
</evidence>
<dbReference type="InterPro" id="IPR050109">
    <property type="entry name" value="HTH-type_TetR-like_transc_reg"/>
</dbReference>
<dbReference type="PANTHER" id="PTHR30055">
    <property type="entry name" value="HTH-TYPE TRANSCRIPTIONAL REGULATOR RUTR"/>
    <property type="match status" value="1"/>
</dbReference>
<dbReference type="InterPro" id="IPR001647">
    <property type="entry name" value="HTH_TetR"/>
</dbReference>
<evidence type="ECO:0000256" key="1">
    <source>
        <dbReference type="ARBA" id="ARBA00023015"/>
    </source>
</evidence>
<feature type="region of interest" description="Disordered" evidence="5">
    <location>
        <begin position="198"/>
        <end position="217"/>
    </location>
</feature>
<keyword evidence="3" id="KW-0804">Transcription</keyword>
<feature type="DNA-binding region" description="H-T-H motif" evidence="4">
    <location>
        <begin position="41"/>
        <end position="60"/>
    </location>
</feature>
<dbReference type="EMBL" id="CADCTU010000805">
    <property type="protein sequence ID" value="CAA9355561.1"/>
    <property type="molecule type" value="Genomic_DNA"/>
</dbReference>
<sequence>MTELTAIPDGTTPAGATDDVRARIVAAAVGLIAEGGRDAATTRAVAAAAGVQPPAIYRQFGDMRGLLDAAAREALAAYVREKAARTPSGDPLEDLRRGWDLHVAFGLAHPAVYALIYGDPTGGALPAAAREGEAHLYALVSRVAAAGRLRIGVAHAVRLIAAAGNGVTLALLAAPPEARDPRLSDAMREAVLAAITVAPPSDGSSSDGPQDAAPGAARVTSRAVALRAVLGEAPDGALPALSPAERHLLGEWLDRLAGADA</sequence>
<dbReference type="PANTHER" id="PTHR30055:SF234">
    <property type="entry name" value="HTH-TYPE TRANSCRIPTIONAL REGULATOR BETI"/>
    <property type="match status" value="1"/>
</dbReference>
<dbReference type="SUPFAM" id="SSF46689">
    <property type="entry name" value="Homeodomain-like"/>
    <property type="match status" value="1"/>
</dbReference>
<dbReference type="Pfam" id="PF00440">
    <property type="entry name" value="TetR_N"/>
    <property type="match status" value="1"/>
</dbReference>
<dbReference type="GO" id="GO:0003700">
    <property type="term" value="F:DNA-binding transcription factor activity"/>
    <property type="evidence" value="ECO:0007669"/>
    <property type="project" value="TreeGrafter"/>
</dbReference>
<gene>
    <name evidence="7" type="ORF">AVDCRST_MAG11-3794</name>
</gene>
<protein>
    <recommendedName>
        <fullName evidence="6">HTH tetR-type domain-containing protein</fullName>
    </recommendedName>
</protein>
<evidence type="ECO:0000256" key="2">
    <source>
        <dbReference type="ARBA" id="ARBA00023125"/>
    </source>
</evidence>
<dbReference type="Gene3D" id="1.10.357.10">
    <property type="entry name" value="Tetracycline Repressor, domain 2"/>
    <property type="match status" value="1"/>
</dbReference>
<feature type="domain" description="HTH tetR-type" evidence="6">
    <location>
        <begin position="18"/>
        <end position="78"/>
    </location>
</feature>
<feature type="compositionally biased region" description="Low complexity" evidence="5">
    <location>
        <begin position="198"/>
        <end position="213"/>
    </location>
</feature>